<dbReference type="Proteomes" id="UP000005561">
    <property type="component" value="Unassembled WGS sequence"/>
</dbReference>
<dbReference type="InterPro" id="IPR027417">
    <property type="entry name" value="P-loop_NTPase"/>
</dbReference>
<name>C6LIL0_9FIRM</name>
<dbReference type="Gene3D" id="3.40.50.300">
    <property type="entry name" value="P-loop containing nucleotide triphosphate hydrolases"/>
    <property type="match status" value="1"/>
</dbReference>
<gene>
    <name evidence="1" type="ORF">BRYFOR_08450</name>
</gene>
<protein>
    <recommendedName>
        <fullName evidence="3">Cytidylate kinase-like family protein</fullName>
    </recommendedName>
</protein>
<proteinExistence type="predicted"/>
<dbReference type="AlphaFoldDB" id="C6LIL0"/>
<dbReference type="STRING" id="168384.SAMN05660368_01888"/>
<accession>C6LIL0</accession>
<comment type="caution">
    <text evidence="1">The sequence shown here is derived from an EMBL/GenBank/DDBJ whole genome shotgun (WGS) entry which is preliminary data.</text>
</comment>
<evidence type="ECO:0008006" key="3">
    <source>
        <dbReference type="Google" id="ProtNLM"/>
    </source>
</evidence>
<dbReference type="SUPFAM" id="SSF52540">
    <property type="entry name" value="P-loop containing nucleoside triphosphate hydrolases"/>
    <property type="match status" value="1"/>
</dbReference>
<sequence>MIPGGRPDNRGNLRRQGEILMGEQLIISVGREFGSGGHVIAEALAERFGLPLYDHNLLDEIAEGKNVDGESLKKYDEKHKKKLFSRTVRGHSNSMEDHVANMQFEFLQNMAEEGKSFVVVGRCAETKLRKYPALVSIFVLGDEQCKVQRVMERYHLSEDAARQKMKKSDWYRKRYHNYHCEGKWGDSRNYDFSINSSRLGLEKTVDFLEDYIKERQKA</sequence>
<evidence type="ECO:0000313" key="1">
    <source>
        <dbReference type="EMBL" id="EET59592.1"/>
    </source>
</evidence>
<organism evidence="1 2">
    <name type="scientific">Marvinbryantia formatexigens DSM 14469</name>
    <dbReference type="NCBI Taxonomy" id="478749"/>
    <lineage>
        <taxon>Bacteria</taxon>
        <taxon>Bacillati</taxon>
        <taxon>Bacillota</taxon>
        <taxon>Clostridia</taxon>
        <taxon>Lachnospirales</taxon>
        <taxon>Lachnospiraceae</taxon>
        <taxon>Marvinbryantia</taxon>
    </lineage>
</organism>
<evidence type="ECO:0000313" key="2">
    <source>
        <dbReference type="Proteomes" id="UP000005561"/>
    </source>
</evidence>
<dbReference type="eggNOG" id="COG1102">
    <property type="taxonomic scope" value="Bacteria"/>
</dbReference>
<keyword evidence="2" id="KW-1185">Reference proteome</keyword>
<dbReference type="EMBL" id="ACCL02000017">
    <property type="protein sequence ID" value="EET59592.1"/>
    <property type="molecule type" value="Genomic_DNA"/>
</dbReference>
<dbReference type="Pfam" id="PF13189">
    <property type="entry name" value="Cytidylate_kin2"/>
    <property type="match status" value="1"/>
</dbReference>
<reference evidence="1" key="1">
    <citation type="submission" date="2009-07" db="EMBL/GenBank/DDBJ databases">
        <authorList>
            <person name="Weinstock G."/>
            <person name="Sodergren E."/>
            <person name="Clifton S."/>
            <person name="Fulton L."/>
            <person name="Fulton B."/>
            <person name="Courtney L."/>
            <person name="Fronick C."/>
            <person name="Harrison M."/>
            <person name="Strong C."/>
            <person name="Farmer C."/>
            <person name="Delahaunty K."/>
            <person name="Markovic C."/>
            <person name="Hall O."/>
            <person name="Minx P."/>
            <person name="Tomlinson C."/>
            <person name="Mitreva M."/>
            <person name="Nelson J."/>
            <person name="Hou S."/>
            <person name="Wollam A."/>
            <person name="Pepin K.H."/>
            <person name="Johnson M."/>
            <person name="Bhonagiri V."/>
            <person name="Nash W.E."/>
            <person name="Warren W."/>
            <person name="Chinwalla A."/>
            <person name="Mardis E.R."/>
            <person name="Wilson R.K."/>
        </authorList>
    </citation>
    <scope>NUCLEOTIDE SEQUENCE [LARGE SCALE GENOMIC DNA]</scope>
    <source>
        <strain evidence="1">DSM 14469</strain>
    </source>
</reference>